<sequence>MMKKGSILIKNAAEVVTCSGFHAKQGKEMAELHIVPNGAVVIEEGIIKAVGPTEEVLKQYKEDQYEVIDATDKAVLPGFVDSHTHLVFGGYRAEEFSWRLRGDNYMSIMERGGGILSSVRATKEATKKELLSSAMKRLDSMLSFGVTTVEGKSGYGLDHDTEIKQLEVMQEANKLHPLDVVSTFMGAHAVPKEYKGREDILIDFFLKEVMPEVIERKLAVFCDVFCERNVFSIEESRRLLSKAKEMGFKIKLHADEIVPLGGAELAAELKAVSADHLLQASDTGIKAMAEAGVIATLLPGTAFSLKEDYARARYMIDNNCAVALATDFNPGSCFTESIPLIFALATLYMGITTEEAVTALTINGAAAIDQADSIGSIDIGKKGDVIILEFPSYKYIPYHIGVNTVEKVVKNGILVYNKVKK</sequence>
<keyword evidence="5 7" id="KW-0862">Zinc</keyword>
<dbReference type="SUPFAM" id="SSF51556">
    <property type="entry name" value="Metallo-dependent hydrolases"/>
    <property type="match status" value="1"/>
</dbReference>
<evidence type="ECO:0000259" key="9">
    <source>
        <dbReference type="Pfam" id="PF22039"/>
    </source>
</evidence>
<evidence type="ECO:0000256" key="5">
    <source>
        <dbReference type="ARBA" id="ARBA00022833"/>
    </source>
</evidence>
<comment type="subcellular location">
    <subcellularLocation>
        <location evidence="7">Cytoplasm</location>
    </subcellularLocation>
</comment>
<accession>A0A1I0EP29</accession>
<evidence type="ECO:0000256" key="6">
    <source>
        <dbReference type="ARBA" id="ARBA00023004"/>
    </source>
</evidence>
<dbReference type="HAMAP" id="MF_00372">
    <property type="entry name" value="HutI"/>
    <property type="match status" value="1"/>
</dbReference>
<feature type="binding site" evidence="7">
    <location>
        <position position="253"/>
    </location>
    <ligand>
        <name>Fe(3+)</name>
        <dbReference type="ChEBI" id="CHEBI:29034"/>
    </ligand>
</feature>
<dbReference type="InterPro" id="IPR011059">
    <property type="entry name" value="Metal-dep_hydrolase_composite"/>
</dbReference>
<dbReference type="GO" id="GO:0005506">
    <property type="term" value="F:iron ion binding"/>
    <property type="evidence" value="ECO:0007669"/>
    <property type="project" value="UniProtKB-UniRule"/>
</dbReference>
<dbReference type="EC" id="3.5.2.7" evidence="1 7"/>
<keyword evidence="3 7" id="KW-0378">Hydrolase</keyword>
<comment type="similarity">
    <text evidence="7">Belongs to the metallo-dependent hydrolases superfamily. HutI family.</text>
</comment>
<feature type="binding site" evidence="7">
    <location>
        <position position="327"/>
    </location>
    <ligand>
        <name>Zn(2+)</name>
        <dbReference type="ChEBI" id="CHEBI:29105"/>
    </ligand>
</feature>
<keyword evidence="7" id="KW-0963">Cytoplasm</keyword>
<comment type="function">
    <text evidence="7">Catalyzes the hydrolytic cleavage of the carbon-nitrogen bond in imidazolone-5-propanoate to yield N-formimidoyl-L-glutamate. It is the third step in the universal histidine degradation pathway.</text>
</comment>
<dbReference type="Pfam" id="PF01979">
    <property type="entry name" value="Amidohydro_1"/>
    <property type="match status" value="1"/>
</dbReference>
<dbReference type="Pfam" id="PF22039">
    <property type="entry name" value="HUTI_composite_bact"/>
    <property type="match status" value="1"/>
</dbReference>
<feature type="domain" description="Aminodeoxyfutalosine deaminase/Imidazolonepropionase-like composite" evidence="9">
    <location>
        <begin position="38"/>
        <end position="60"/>
    </location>
</feature>
<feature type="binding site" evidence="7">
    <location>
        <position position="256"/>
    </location>
    <ligand>
        <name>4-imidazolone-5-propanoate</name>
        <dbReference type="ChEBI" id="CHEBI:77893"/>
    </ligand>
</feature>
<feature type="binding site" evidence="7">
    <location>
        <position position="329"/>
    </location>
    <ligand>
        <name>N-formimidoyl-L-glutamate</name>
        <dbReference type="ChEBI" id="CHEBI:58928"/>
    </ligand>
</feature>
<keyword evidence="11" id="KW-1185">Reference proteome</keyword>
<feature type="binding site" evidence="7">
    <location>
        <position position="331"/>
    </location>
    <ligand>
        <name>N-formimidoyl-L-glutamate</name>
        <dbReference type="ChEBI" id="CHEBI:58928"/>
    </ligand>
</feature>
<dbReference type="NCBIfam" id="TIGR01224">
    <property type="entry name" value="hutI"/>
    <property type="match status" value="1"/>
</dbReference>
<dbReference type="UniPathway" id="UPA00379">
    <property type="reaction ID" value="UER00551"/>
</dbReference>
<dbReference type="InterPro" id="IPR054418">
    <property type="entry name" value="MQNX/HUTI_composite_N"/>
</dbReference>
<feature type="binding site" evidence="7">
    <location>
        <position position="253"/>
    </location>
    <ligand>
        <name>Zn(2+)</name>
        <dbReference type="ChEBI" id="CHEBI:29105"/>
    </ligand>
</feature>
<dbReference type="AlphaFoldDB" id="A0A1I0EP29"/>
<organism evidence="10 11">
    <name type="scientific">Natronincola peptidivorans</name>
    <dbReference type="NCBI Taxonomy" id="426128"/>
    <lineage>
        <taxon>Bacteria</taxon>
        <taxon>Bacillati</taxon>
        <taxon>Bacillota</taxon>
        <taxon>Clostridia</taxon>
        <taxon>Peptostreptococcales</taxon>
        <taxon>Natronincolaceae</taxon>
        <taxon>Natronincola</taxon>
    </lineage>
</organism>
<feature type="binding site" evidence="7">
    <location>
        <position position="155"/>
    </location>
    <ligand>
        <name>4-imidazolone-5-propanoate</name>
        <dbReference type="ChEBI" id="CHEBI:77893"/>
    </ligand>
</feature>
<dbReference type="EMBL" id="FOHU01000011">
    <property type="protein sequence ID" value="SET47085.1"/>
    <property type="molecule type" value="Genomic_DNA"/>
</dbReference>
<evidence type="ECO:0000256" key="7">
    <source>
        <dbReference type="HAMAP-Rule" id="MF_00372"/>
    </source>
</evidence>
<feature type="binding site" evidence="7">
    <location>
        <position position="92"/>
    </location>
    <ligand>
        <name>4-imidazolone-5-propanoate</name>
        <dbReference type="ChEBI" id="CHEBI:77893"/>
    </ligand>
</feature>
<comment type="catalytic activity">
    <reaction evidence="7">
        <text>4-imidazolone-5-propanoate + H2O = N-formimidoyl-L-glutamate</text>
        <dbReference type="Rhea" id="RHEA:23660"/>
        <dbReference type="ChEBI" id="CHEBI:15377"/>
        <dbReference type="ChEBI" id="CHEBI:58928"/>
        <dbReference type="ChEBI" id="CHEBI:77893"/>
        <dbReference type="EC" id="3.5.2.7"/>
    </reaction>
</comment>
<protein>
    <recommendedName>
        <fullName evidence="1 7">Imidazolonepropionase</fullName>
        <ecNumber evidence="1 7">3.5.2.7</ecNumber>
    </recommendedName>
    <alternativeName>
        <fullName evidence="7">Imidazolone-5-propionate hydrolase</fullName>
    </alternativeName>
</protein>
<dbReference type="InterPro" id="IPR006680">
    <property type="entry name" value="Amidohydro-rel"/>
</dbReference>
<gene>
    <name evidence="7" type="primary">hutI</name>
    <name evidence="10" type="ORF">SAMN05660297_02511</name>
</gene>
<name>A0A1I0EP29_9FIRM</name>
<feature type="domain" description="Amidohydrolase-related" evidence="8">
    <location>
        <begin position="75"/>
        <end position="412"/>
    </location>
</feature>
<evidence type="ECO:0000256" key="3">
    <source>
        <dbReference type="ARBA" id="ARBA00022801"/>
    </source>
</evidence>
<dbReference type="InterPro" id="IPR005920">
    <property type="entry name" value="HutI"/>
</dbReference>
<dbReference type="GO" id="GO:0019556">
    <property type="term" value="P:L-histidine catabolic process to glutamate and formamide"/>
    <property type="evidence" value="ECO:0007669"/>
    <property type="project" value="UniProtKB-UniRule"/>
</dbReference>
<dbReference type="PANTHER" id="PTHR42752:SF1">
    <property type="entry name" value="IMIDAZOLONEPROPIONASE-RELATED"/>
    <property type="match status" value="1"/>
</dbReference>
<feature type="binding site" evidence="7">
    <location>
        <position position="83"/>
    </location>
    <ligand>
        <name>Fe(3+)</name>
        <dbReference type="ChEBI" id="CHEBI:29034"/>
    </ligand>
</feature>
<dbReference type="Gene3D" id="2.30.40.10">
    <property type="entry name" value="Urease, subunit C, domain 1"/>
    <property type="match status" value="1"/>
</dbReference>
<dbReference type="PANTHER" id="PTHR42752">
    <property type="entry name" value="IMIDAZOLONEPROPIONASE"/>
    <property type="match status" value="1"/>
</dbReference>
<keyword evidence="4 7" id="KW-0369">Histidine metabolism</keyword>
<comment type="pathway">
    <text evidence="7">Amino-acid degradation; L-histidine degradation into L-glutamate; N-formimidoyl-L-glutamate from L-histidine: step 3/3.</text>
</comment>
<comment type="cofactor">
    <cofactor evidence="7">
        <name>Zn(2+)</name>
        <dbReference type="ChEBI" id="CHEBI:29105"/>
    </cofactor>
    <cofactor evidence="7">
        <name>Fe(3+)</name>
        <dbReference type="ChEBI" id="CHEBI:29034"/>
    </cofactor>
    <text evidence="7">Binds 1 zinc or iron ion per subunit.</text>
</comment>
<dbReference type="Gene3D" id="3.20.20.140">
    <property type="entry name" value="Metal-dependent hydrolases"/>
    <property type="match status" value="1"/>
</dbReference>
<dbReference type="GO" id="GO:0008270">
    <property type="term" value="F:zinc ion binding"/>
    <property type="evidence" value="ECO:0007669"/>
    <property type="project" value="UniProtKB-UniRule"/>
</dbReference>
<dbReference type="STRING" id="426128.SAMN05660297_02511"/>
<proteinExistence type="inferred from homology"/>
<dbReference type="GO" id="GO:0005737">
    <property type="term" value="C:cytoplasm"/>
    <property type="evidence" value="ECO:0007669"/>
    <property type="project" value="UniProtKB-SubCell"/>
</dbReference>
<dbReference type="CDD" id="cd01296">
    <property type="entry name" value="Imidazolone-5PH"/>
    <property type="match status" value="1"/>
</dbReference>
<feature type="binding site" evidence="7">
    <location>
        <position position="327"/>
    </location>
    <ligand>
        <name>Fe(3+)</name>
        <dbReference type="ChEBI" id="CHEBI:29034"/>
    </ligand>
</feature>
<evidence type="ECO:0000313" key="11">
    <source>
        <dbReference type="Proteomes" id="UP000199568"/>
    </source>
</evidence>
<feature type="binding site" evidence="7">
    <location>
        <position position="155"/>
    </location>
    <ligand>
        <name>N-formimidoyl-L-glutamate</name>
        <dbReference type="ChEBI" id="CHEBI:58928"/>
    </ligand>
</feature>
<evidence type="ECO:0000256" key="1">
    <source>
        <dbReference type="ARBA" id="ARBA00012864"/>
    </source>
</evidence>
<feature type="binding site" evidence="7">
    <location>
        <position position="332"/>
    </location>
    <ligand>
        <name>4-imidazolone-5-propanoate</name>
        <dbReference type="ChEBI" id="CHEBI:77893"/>
    </ligand>
</feature>
<feature type="binding site" evidence="7">
    <location>
        <position position="85"/>
    </location>
    <ligand>
        <name>Zn(2+)</name>
        <dbReference type="ChEBI" id="CHEBI:29105"/>
    </ligand>
</feature>
<dbReference type="FunFam" id="3.20.20.140:FF:000007">
    <property type="entry name" value="Imidazolonepropionase"/>
    <property type="match status" value="1"/>
</dbReference>
<evidence type="ECO:0000256" key="4">
    <source>
        <dbReference type="ARBA" id="ARBA00022808"/>
    </source>
</evidence>
<dbReference type="GO" id="GO:0019557">
    <property type="term" value="P:L-histidine catabolic process to glutamate and formate"/>
    <property type="evidence" value="ECO:0007669"/>
    <property type="project" value="UniProtKB-UniPathway"/>
</dbReference>
<dbReference type="InterPro" id="IPR032466">
    <property type="entry name" value="Metal_Hydrolase"/>
</dbReference>
<dbReference type="Proteomes" id="UP000199568">
    <property type="component" value="Unassembled WGS sequence"/>
</dbReference>
<reference evidence="10 11" key="1">
    <citation type="submission" date="2016-10" db="EMBL/GenBank/DDBJ databases">
        <authorList>
            <person name="de Groot N.N."/>
        </authorList>
    </citation>
    <scope>NUCLEOTIDE SEQUENCE [LARGE SCALE GENOMIC DNA]</scope>
    <source>
        <strain evidence="10 11">DSM 18979</strain>
    </source>
</reference>
<dbReference type="SUPFAM" id="SSF51338">
    <property type="entry name" value="Composite domain of metallo-dependent hydrolases"/>
    <property type="match status" value="1"/>
</dbReference>
<feature type="binding site" evidence="7">
    <location>
        <position position="85"/>
    </location>
    <ligand>
        <name>Fe(3+)</name>
        <dbReference type="ChEBI" id="CHEBI:29034"/>
    </ligand>
</feature>
<evidence type="ECO:0000313" key="10">
    <source>
        <dbReference type="EMBL" id="SET47085.1"/>
    </source>
</evidence>
<evidence type="ECO:0000259" key="8">
    <source>
        <dbReference type="Pfam" id="PF01979"/>
    </source>
</evidence>
<feature type="binding site" evidence="7">
    <location>
        <position position="83"/>
    </location>
    <ligand>
        <name>Zn(2+)</name>
        <dbReference type="ChEBI" id="CHEBI:29105"/>
    </ligand>
</feature>
<evidence type="ECO:0000256" key="2">
    <source>
        <dbReference type="ARBA" id="ARBA00022723"/>
    </source>
</evidence>
<feature type="binding site" evidence="7">
    <location>
        <position position="188"/>
    </location>
    <ligand>
        <name>4-imidazolone-5-propanoate</name>
        <dbReference type="ChEBI" id="CHEBI:77893"/>
    </ligand>
</feature>
<keyword evidence="6 7" id="KW-0408">Iron</keyword>
<dbReference type="GO" id="GO:0050480">
    <property type="term" value="F:imidazolonepropionase activity"/>
    <property type="evidence" value="ECO:0007669"/>
    <property type="project" value="UniProtKB-UniRule"/>
</dbReference>
<keyword evidence="2 7" id="KW-0479">Metal-binding</keyword>